<proteinExistence type="predicted"/>
<dbReference type="AlphaFoldDB" id="A0A149S5W8"/>
<gene>
    <name evidence="2" type="ORF">HKD32_06580</name>
</gene>
<reference evidence="2" key="2">
    <citation type="submission" date="2020-11" db="EMBL/GenBank/DDBJ databases">
        <title>Description of novel Gluconobacter species.</title>
        <authorList>
            <person name="Cleenwerck I."/>
            <person name="Cnockaert M."/>
            <person name="Borremans W."/>
            <person name="Wieme A.D."/>
            <person name="De Vuyst L."/>
            <person name="Vandamme P."/>
        </authorList>
    </citation>
    <scope>NUCLEOTIDE SEQUENCE</scope>
    <source>
        <strain evidence="2">R71697</strain>
    </source>
</reference>
<dbReference type="Proteomes" id="UP000661006">
    <property type="component" value="Unassembled WGS sequence"/>
</dbReference>
<feature type="region of interest" description="Disordered" evidence="1">
    <location>
        <begin position="1"/>
        <end position="92"/>
    </location>
</feature>
<reference evidence="2" key="1">
    <citation type="submission" date="2020-04" db="EMBL/GenBank/DDBJ databases">
        <authorList>
            <person name="Sombolestani A."/>
        </authorList>
    </citation>
    <scope>NUCLEOTIDE SEQUENCE</scope>
    <source>
        <strain evidence="2">R71697</strain>
    </source>
</reference>
<accession>A0A149S5W8</accession>
<dbReference type="EMBL" id="JABCQN010000003">
    <property type="protein sequence ID" value="MBF0870521.1"/>
    <property type="molecule type" value="Genomic_DNA"/>
</dbReference>
<dbReference type="GeneID" id="81474355"/>
<name>A0A149S5W8_GLUJA</name>
<organism evidence="2 3">
    <name type="scientific">Gluconobacter japonicus</name>
    <dbReference type="NCBI Taxonomy" id="376620"/>
    <lineage>
        <taxon>Bacteria</taxon>
        <taxon>Pseudomonadati</taxon>
        <taxon>Pseudomonadota</taxon>
        <taxon>Alphaproteobacteria</taxon>
        <taxon>Acetobacterales</taxon>
        <taxon>Acetobacteraceae</taxon>
        <taxon>Gluconobacter</taxon>
    </lineage>
</organism>
<feature type="compositionally biased region" description="Basic and acidic residues" evidence="1">
    <location>
        <begin position="74"/>
        <end position="92"/>
    </location>
</feature>
<comment type="caution">
    <text evidence="2">The sequence shown here is derived from an EMBL/GenBank/DDBJ whole genome shotgun (WGS) entry which is preliminary data.</text>
</comment>
<dbReference type="RefSeq" id="WP_034880435.1">
    <property type="nucleotide sequence ID" value="NZ_CP191376.1"/>
</dbReference>
<feature type="compositionally biased region" description="Low complexity" evidence="1">
    <location>
        <begin position="17"/>
        <end position="36"/>
    </location>
</feature>
<sequence length="192" mass="22256">MQDDQQVSEDKLREALARLGSGSSSRSQKPRPVTPTTERRRRFVRDGQVVVEHQASRGFSQRNNGPGQEEQEEIERLRQSVKREQRRWEEAEKSLSDIRTQLKAFETREAHAKIQITELNRNLRDHQDQIQSLKAQLHQAREQAAEAARRTPRPVGRPRKVVVEDDVMVADEPVLADVESNEPEPVQWWVKA</sequence>
<protein>
    <submittedName>
        <fullName evidence="2">Uncharacterized protein</fullName>
    </submittedName>
</protein>
<feature type="compositionally biased region" description="Polar residues" evidence="1">
    <location>
        <begin position="57"/>
        <end position="66"/>
    </location>
</feature>
<evidence type="ECO:0000313" key="3">
    <source>
        <dbReference type="Proteomes" id="UP000661006"/>
    </source>
</evidence>
<evidence type="ECO:0000313" key="2">
    <source>
        <dbReference type="EMBL" id="MBF0870521.1"/>
    </source>
</evidence>
<evidence type="ECO:0000256" key="1">
    <source>
        <dbReference type="SAM" id="MobiDB-lite"/>
    </source>
</evidence>